<dbReference type="PANTHER" id="PTHR33214">
    <property type="entry name" value="BIFUNCTIONAL INHIBITOR/LIPID-TRANSFER PROTEIN/SEED STORAGE 2S ALBUMIN SUPERFAMILY PROTEIN"/>
    <property type="match status" value="1"/>
</dbReference>
<evidence type="ECO:0000256" key="2">
    <source>
        <dbReference type="ARBA" id="ARBA00023121"/>
    </source>
</evidence>
<dbReference type="EMBL" id="JAXQNO010000001">
    <property type="protein sequence ID" value="KAK4804376.1"/>
    <property type="molecule type" value="Genomic_DNA"/>
</dbReference>
<dbReference type="GO" id="GO:0006869">
    <property type="term" value="P:lipid transport"/>
    <property type="evidence" value="ECO:0007669"/>
    <property type="project" value="InterPro"/>
</dbReference>
<dbReference type="SUPFAM" id="SSF47699">
    <property type="entry name" value="Bifunctional inhibitor/lipid-transfer protein/seed storage 2S albumin"/>
    <property type="match status" value="1"/>
</dbReference>
<dbReference type="InterPro" id="IPR036312">
    <property type="entry name" value="Bifun_inhib/LTP/seed_sf"/>
</dbReference>
<evidence type="ECO:0000259" key="4">
    <source>
        <dbReference type="Pfam" id="PF14368"/>
    </source>
</evidence>
<sequence>MRSSSPTTAASILVVPLLATLLLVVVAQRAGAVNCDVQQLVPCLPVMTKGTDPSAVCCRALKEQQLCMCKYMKDERLKSYFSNPIAPKVAASCGTPWPLAVKRVCLDNNYKL</sequence>
<evidence type="ECO:0000313" key="5">
    <source>
        <dbReference type="EMBL" id="KAK4804376.1"/>
    </source>
</evidence>
<keyword evidence="6" id="KW-1185">Reference proteome</keyword>
<feature type="domain" description="Bifunctional inhibitor/plant lipid transfer protein/seed storage helical" evidence="4">
    <location>
        <begin position="29"/>
        <end position="99"/>
    </location>
</feature>
<gene>
    <name evidence="5" type="ORF">SAY86_004193</name>
</gene>
<dbReference type="PANTHER" id="PTHR33214:SF51">
    <property type="entry name" value="BIFUNCTIONAL INHIBITOR_PLANT LIPID TRANSFER PROTEIN_SEED STORAGE HELICAL DOMAIN-CONTAINING PROTEIN"/>
    <property type="match status" value="1"/>
</dbReference>
<keyword evidence="1" id="KW-0813">Transport</keyword>
<evidence type="ECO:0000256" key="3">
    <source>
        <dbReference type="SAM" id="SignalP"/>
    </source>
</evidence>
<feature type="chain" id="PRO_5042918218" description="Bifunctional inhibitor/plant lipid transfer protein/seed storage helical domain-containing protein" evidence="3">
    <location>
        <begin position="33"/>
        <end position="112"/>
    </location>
</feature>
<dbReference type="GO" id="GO:0008289">
    <property type="term" value="F:lipid binding"/>
    <property type="evidence" value="ECO:0007669"/>
    <property type="project" value="UniProtKB-KW"/>
</dbReference>
<proteinExistence type="predicted"/>
<dbReference type="InterPro" id="IPR033872">
    <property type="entry name" value="nsLTP2"/>
</dbReference>
<dbReference type="AlphaFoldDB" id="A0AAN7RNJ3"/>
<accession>A0AAN7RNJ3</accession>
<organism evidence="5 6">
    <name type="scientific">Trapa natans</name>
    <name type="common">Water chestnut</name>
    <dbReference type="NCBI Taxonomy" id="22666"/>
    <lineage>
        <taxon>Eukaryota</taxon>
        <taxon>Viridiplantae</taxon>
        <taxon>Streptophyta</taxon>
        <taxon>Embryophyta</taxon>
        <taxon>Tracheophyta</taxon>
        <taxon>Spermatophyta</taxon>
        <taxon>Magnoliopsida</taxon>
        <taxon>eudicotyledons</taxon>
        <taxon>Gunneridae</taxon>
        <taxon>Pentapetalae</taxon>
        <taxon>rosids</taxon>
        <taxon>malvids</taxon>
        <taxon>Myrtales</taxon>
        <taxon>Lythraceae</taxon>
        <taxon>Trapa</taxon>
    </lineage>
</organism>
<dbReference type="Proteomes" id="UP001346149">
    <property type="component" value="Unassembled WGS sequence"/>
</dbReference>
<keyword evidence="3" id="KW-0732">Signal</keyword>
<evidence type="ECO:0000313" key="6">
    <source>
        <dbReference type="Proteomes" id="UP001346149"/>
    </source>
</evidence>
<protein>
    <recommendedName>
        <fullName evidence="4">Bifunctional inhibitor/plant lipid transfer protein/seed storage helical domain-containing protein</fullName>
    </recommendedName>
</protein>
<feature type="signal peptide" evidence="3">
    <location>
        <begin position="1"/>
        <end position="32"/>
    </location>
</feature>
<dbReference type="Gene3D" id="1.10.110.10">
    <property type="entry name" value="Plant lipid-transfer and hydrophobic proteins"/>
    <property type="match status" value="1"/>
</dbReference>
<evidence type="ECO:0000256" key="1">
    <source>
        <dbReference type="ARBA" id="ARBA00022448"/>
    </source>
</evidence>
<dbReference type="InterPro" id="IPR016140">
    <property type="entry name" value="Bifunc_inhib/LTP/seed_store"/>
</dbReference>
<name>A0AAN7RNJ3_TRANT</name>
<comment type="caution">
    <text evidence="5">The sequence shown here is derived from an EMBL/GenBank/DDBJ whole genome shotgun (WGS) entry which is preliminary data.</text>
</comment>
<dbReference type="Pfam" id="PF14368">
    <property type="entry name" value="LTP_2"/>
    <property type="match status" value="1"/>
</dbReference>
<reference evidence="5 6" key="1">
    <citation type="journal article" date="2023" name="Hortic Res">
        <title>Pangenome of water caltrop reveals structural variations and asymmetric subgenome divergence after allopolyploidization.</title>
        <authorList>
            <person name="Zhang X."/>
            <person name="Chen Y."/>
            <person name="Wang L."/>
            <person name="Yuan Y."/>
            <person name="Fang M."/>
            <person name="Shi L."/>
            <person name="Lu R."/>
            <person name="Comes H.P."/>
            <person name="Ma Y."/>
            <person name="Chen Y."/>
            <person name="Huang G."/>
            <person name="Zhou Y."/>
            <person name="Zheng Z."/>
            <person name="Qiu Y."/>
        </authorList>
    </citation>
    <scope>NUCLEOTIDE SEQUENCE [LARGE SCALE GENOMIC DNA]</scope>
    <source>
        <strain evidence="5">F231</strain>
    </source>
</reference>
<keyword evidence="2" id="KW-0446">Lipid-binding</keyword>